<evidence type="ECO:0000313" key="8">
    <source>
        <dbReference type="EMBL" id="OHT13446.1"/>
    </source>
</evidence>
<dbReference type="InterPro" id="IPR000719">
    <property type="entry name" value="Prot_kinase_dom"/>
</dbReference>
<comment type="caution">
    <text evidence="8">The sequence shown here is derived from an EMBL/GenBank/DDBJ whole genome shotgun (WGS) entry which is preliminary data.</text>
</comment>
<evidence type="ECO:0000256" key="6">
    <source>
        <dbReference type="SAM" id="MobiDB-lite"/>
    </source>
</evidence>
<evidence type="ECO:0000259" key="7">
    <source>
        <dbReference type="PROSITE" id="PS50011"/>
    </source>
</evidence>
<feature type="domain" description="Protein kinase" evidence="7">
    <location>
        <begin position="175"/>
        <end position="455"/>
    </location>
</feature>
<keyword evidence="3" id="KW-0547">Nucleotide-binding</keyword>
<keyword evidence="4" id="KW-0418">Kinase</keyword>
<dbReference type="AlphaFoldDB" id="A0A1J4KUU6"/>
<evidence type="ECO:0000256" key="4">
    <source>
        <dbReference type="ARBA" id="ARBA00022777"/>
    </source>
</evidence>
<accession>A0A1J4KUU6</accession>
<dbReference type="SUPFAM" id="SSF56112">
    <property type="entry name" value="Protein kinase-like (PK-like)"/>
    <property type="match status" value="1"/>
</dbReference>
<feature type="compositionally biased region" description="Polar residues" evidence="6">
    <location>
        <begin position="80"/>
        <end position="98"/>
    </location>
</feature>
<proteinExistence type="predicted"/>
<dbReference type="InterPro" id="IPR011009">
    <property type="entry name" value="Kinase-like_dom_sf"/>
</dbReference>
<gene>
    <name evidence="8" type="ORF">TRFO_16294</name>
</gene>
<sequence length="522" mass="58438">MEFASQGSLLKYIGGRFGCSPGCNNGIFQLNCNPDTTDQTAIRKNCSFRTNIINKNEESNNKTNQKINNFDTSKNDQSKINHSTTRTEGVQSKINHSTTRTEDVQSKVNHLATRTEGIKSKVNHLATRTEGVQSKILKNCDMAIHDENKKNMNCGQKSCRVSFRNTLTVNSAPSANSSRDPASGLFNNENADCDPNHIIKPNPKLRQCGRLNVTFDLGASQKHQDTTNSEQKEEIKHNNLAISQRKSGKLIHDQNANMISNDHHLHQSYNGNGFHQQLIINSSSLIQSNQILAKIFKQIVQAVAYLHNEVKVVHRDIKPENILLTKNLDAILIDFGMSKRCPKNDENLLSTRCGSPLYVAPEVITADRQSKDYYDEKSDVWSLGVILYLLTTGTHPFFDENIQTLLSKIVNQSLTFPDEKVVRIPAILKDLIMKMLEKDPQQRLSAKQVLFHEWMKLQATLCKMSMSVPILSNRESVGTIRRGPKSGLMGIRKGVSRLGNAISSSGIKPKIVSPFKAVETFL</sequence>
<feature type="region of interest" description="Disordered" evidence="6">
    <location>
        <begin position="57"/>
        <end position="104"/>
    </location>
</feature>
<evidence type="ECO:0000256" key="3">
    <source>
        <dbReference type="ARBA" id="ARBA00022741"/>
    </source>
</evidence>
<evidence type="ECO:0000313" key="9">
    <source>
        <dbReference type="Proteomes" id="UP000179807"/>
    </source>
</evidence>
<reference evidence="8" key="1">
    <citation type="submission" date="2016-10" db="EMBL/GenBank/DDBJ databases">
        <authorList>
            <person name="Benchimol M."/>
            <person name="Almeida L.G."/>
            <person name="Vasconcelos A.T."/>
            <person name="Perreira-Neves A."/>
            <person name="Rosa I.A."/>
            <person name="Tasca T."/>
            <person name="Bogo M.R."/>
            <person name="de Souza W."/>
        </authorList>
    </citation>
    <scope>NUCLEOTIDE SEQUENCE [LARGE SCALE GENOMIC DNA]</scope>
    <source>
        <strain evidence="8">K</strain>
    </source>
</reference>
<dbReference type="GO" id="GO:0004674">
    <property type="term" value="F:protein serine/threonine kinase activity"/>
    <property type="evidence" value="ECO:0007669"/>
    <property type="project" value="UniProtKB-KW"/>
</dbReference>
<dbReference type="EMBL" id="MLAK01000519">
    <property type="protein sequence ID" value="OHT13446.1"/>
    <property type="molecule type" value="Genomic_DNA"/>
</dbReference>
<evidence type="ECO:0000256" key="2">
    <source>
        <dbReference type="ARBA" id="ARBA00022679"/>
    </source>
</evidence>
<protein>
    <recommendedName>
        <fullName evidence="7">Protein kinase domain-containing protein</fullName>
    </recommendedName>
</protein>
<dbReference type="RefSeq" id="XP_068366582.1">
    <property type="nucleotide sequence ID" value="XM_068498889.1"/>
</dbReference>
<dbReference type="InterPro" id="IPR008271">
    <property type="entry name" value="Ser/Thr_kinase_AS"/>
</dbReference>
<dbReference type="VEuPathDB" id="TrichDB:TRFO_16294"/>
<dbReference type="PANTHER" id="PTHR24349">
    <property type="entry name" value="SERINE/THREONINE-PROTEIN KINASE"/>
    <property type="match status" value="1"/>
</dbReference>
<name>A0A1J4KUU6_9EUKA</name>
<keyword evidence="1" id="KW-0723">Serine/threonine-protein kinase</keyword>
<dbReference type="PROSITE" id="PS50011">
    <property type="entry name" value="PROTEIN_KINASE_DOM"/>
    <property type="match status" value="1"/>
</dbReference>
<keyword evidence="5" id="KW-0067">ATP-binding</keyword>
<dbReference type="GO" id="GO:0005524">
    <property type="term" value="F:ATP binding"/>
    <property type="evidence" value="ECO:0007669"/>
    <property type="project" value="UniProtKB-KW"/>
</dbReference>
<dbReference type="GeneID" id="94833593"/>
<dbReference type="Pfam" id="PF00069">
    <property type="entry name" value="Pkinase"/>
    <property type="match status" value="1"/>
</dbReference>
<keyword evidence="9" id="KW-1185">Reference proteome</keyword>
<dbReference type="InterPro" id="IPR050205">
    <property type="entry name" value="CDPK_Ser/Thr_kinases"/>
</dbReference>
<evidence type="ECO:0000256" key="5">
    <source>
        <dbReference type="ARBA" id="ARBA00022840"/>
    </source>
</evidence>
<dbReference type="Gene3D" id="1.10.510.10">
    <property type="entry name" value="Transferase(Phosphotransferase) domain 1"/>
    <property type="match status" value="1"/>
</dbReference>
<dbReference type="SMART" id="SM00220">
    <property type="entry name" value="S_TKc"/>
    <property type="match status" value="1"/>
</dbReference>
<evidence type="ECO:0000256" key="1">
    <source>
        <dbReference type="ARBA" id="ARBA00022527"/>
    </source>
</evidence>
<dbReference type="Proteomes" id="UP000179807">
    <property type="component" value="Unassembled WGS sequence"/>
</dbReference>
<dbReference type="PROSITE" id="PS00108">
    <property type="entry name" value="PROTEIN_KINASE_ST"/>
    <property type="match status" value="1"/>
</dbReference>
<keyword evidence="2" id="KW-0808">Transferase</keyword>
<organism evidence="8 9">
    <name type="scientific">Tritrichomonas foetus</name>
    <dbReference type="NCBI Taxonomy" id="1144522"/>
    <lineage>
        <taxon>Eukaryota</taxon>
        <taxon>Metamonada</taxon>
        <taxon>Parabasalia</taxon>
        <taxon>Tritrichomonadida</taxon>
        <taxon>Tritrichomonadidae</taxon>
        <taxon>Tritrichomonas</taxon>
    </lineage>
</organism>